<feature type="compositionally biased region" description="Gly residues" evidence="5">
    <location>
        <begin position="200"/>
        <end position="214"/>
    </location>
</feature>
<dbReference type="PANTHER" id="PTHR10288">
    <property type="entry name" value="KH DOMAIN CONTAINING RNA BINDING PROTEIN"/>
    <property type="match status" value="1"/>
</dbReference>
<keyword evidence="2" id="KW-0677">Repeat</keyword>
<dbReference type="CDD" id="cd22398">
    <property type="entry name" value="KH-I_FUBP_rpt3"/>
    <property type="match status" value="1"/>
</dbReference>
<dbReference type="PROSITE" id="PS50084">
    <property type="entry name" value="KH_TYPE_1"/>
    <property type="match status" value="4"/>
</dbReference>
<dbReference type="InterPro" id="IPR004087">
    <property type="entry name" value="KH_dom"/>
</dbReference>
<dbReference type="Gene3D" id="3.30.1370.10">
    <property type="entry name" value="K Homology domain, type 1"/>
    <property type="match status" value="4"/>
</dbReference>
<feature type="region of interest" description="Disordered" evidence="5">
    <location>
        <begin position="741"/>
        <end position="767"/>
    </location>
</feature>
<feature type="region of interest" description="Disordered" evidence="5">
    <location>
        <begin position="195"/>
        <end position="214"/>
    </location>
</feature>
<protein>
    <submittedName>
        <fullName evidence="7">Putative k-similarity type rna binding protein</fullName>
    </submittedName>
</protein>
<comment type="subcellular location">
    <subcellularLocation>
        <location evidence="1">Nucleus</location>
    </subcellularLocation>
</comment>
<dbReference type="CDD" id="cd22397">
    <property type="entry name" value="KH-I_FUBP_rpt2"/>
    <property type="match status" value="1"/>
</dbReference>
<proteinExistence type="predicted"/>
<dbReference type="InterPro" id="IPR036612">
    <property type="entry name" value="KH_dom_type_1_sf"/>
</dbReference>
<dbReference type="EMBL" id="GFDF01008298">
    <property type="protein sequence ID" value="JAV05786.1"/>
    <property type="molecule type" value="Transcribed_RNA"/>
</dbReference>
<dbReference type="Pfam" id="PF09005">
    <property type="entry name" value="FUBP_C"/>
    <property type="match status" value="2"/>
</dbReference>
<feature type="region of interest" description="Disordered" evidence="5">
    <location>
        <begin position="661"/>
        <end position="682"/>
    </location>
</feature>
<feature type="domain" description="K Homology" evidence="6">
    <location>
        <begin position="429"/>
        <end position="500"/>
    </location>
</feature>
<organism evidence="7">
    <name type="scientific">Nyssomyia neivai</name>
    <dbReference type="NCBI Taxonomy" id="330878"/>
    <lineage>
        <taxon>Eukaryota</taxon>
        <taxon>Metazoa</taxon>
        <taxon>Ecdysozoa</taxon>
        <taxon>Arthropoda</taxon>
        <taxon>Hexapoda</taxon>
        <taxon>Insecta</taxon>
        <taxon>Pterygota</taxon>
        <taxon>Neoptera</taxon>
        <taxon>Endopterygota</taxon>
        <taxon>Diptera</taxon>
        <taxon>Nematocera</taxon>
        <taxon>Psychodoidea</taxon>
        <taxon>Psychodidae</taxon>
        <taxon>Nyssomyia</taxon>
    </lineage>
</organism>
<feature type="compositionally biased region" description="Low complexity" evidence="5">
    <location>
        <begin position="8"/>
        <end position="22"/>
    </location>
</feature>
<evidence type="ECO:0000256" key="2">
    <source>
        <dbReference type="ARBA" id="ARBA00022737"/>
    </source>
</evidence>
<dbReference type="SMART" id="SM00322">
    <property type="entry name" value="KH"/>
    <property type="match status" value="4"/>
</dbReference>
<keyword evidence="3" id="KW-0539">Nucleus</keyword>
<feature type="region of interest" description="Disordered" evidence="5">
    <location>
        <begin position="516"/>
        <end position="547"/>
    </location>
</feature>
<dbReference type="CDD" id="cd22396">
    <property type="entry name" value="KH-I_FUBP_rpt1"/>
    <property type="match status" value="1"/>
</dbReference>
<name>A0A1L8DH67_9DIPT</name>
<accession>A0A1L8DH67</accession>
<feature type="domain" description="K Homology" evidence="6">
    <location>
        <begin position="214"/>
        <end position="285"/>
    </location>
</feature>
<reference evidence="7" key="1">
    <citation type="submission" date="2016-12" db="EMBL/GenBank/DDBJ databases">
        <title>An insight into the sialome and mialome of the sand fly, Nyssomyia neivai.</title>
        <authorList>
            <person name="Sebastian V."/>
            <person name="Goulart T.M."/>
            <person name="Oliveira W."/>
            <person name="Calvo E."/>
            <person name="Oliveira L.F."/>
            <person name="Pinto M.C."/>
            <person name="Rosselino A.M."/>
            <person name="Ribeiro J.M."/>
        </authorList>
    </citation>
    <scope>NUCLEOTIDE SEQUENCE</scope>
</reference>
<feature type="domain" description="K Homology" evidence="6">
    <location>
        <begin position="326"/>
        <end position="397"/>
    </location>
</feature>
<evidence type="ECO:0000256" key="5">
    <source>
        <dbReference type="SAM" id="MobiDB-lite"/>
    </source>
</evidence>
<keyword evidence="4" id="KW-0694">RNA-binding</keyword>
<evidence type="ECO:0000256" key="4">
    <source>
        <dbReference type="PROSITE-ProRule" id="PRU00117"/>
    </source>
</evidence>
<feature type="compositionally biased region" description="Low complexity" evidence="5">
    <location>
        <begin position="741"/>
        <end position="756"/>
    </location>
</feature>
<dbReference type="CDD" id="cd22399">
    <property type="entry name" value="KH-I_FUBP_rpt4"/>
    <property type="match status" value="1"/>
</dbReference>
<dbReference type="InterPro" id="IPR004088">
    <property type="entry name" value="KH_dom_type_1"/>
</dbReference>
<feature type="compositionally biased region" description="Polar residues" evidence="5">
    <location>
        <begin position="661"/>
        <end position="673"/>
    </location>
</feature>
<dbReference type="Pfam" id="PF00013">
    <property type="entry name" value="KH_1"/>
    <property type="match status" value="4"/>
</dbReference>
<feature type="domain" description="K Homology" evidence="6">
    <location>
        <begin position="104"/>
        <end position="174"/>
    </location>
</feature>
<evidence type="ECO:0000313" key="7">
    <source>
        <dbReference type="EMBL" id="JAV05786.1"/>
    </source>
</evidence>
<feature type="region of interest" description="Disordered" evidence="5">
    <location>
        <begin position="1"/>
        <end position="22"/>
    </location>
</feature>
<dbReference type="SUPFAM" id="SSF54791">
    <property type="entry name" value="Eukaryotic type KH-domain (KH-domain type I)"/>
    <property type="match status" value="4"/>
</dbReference>
<feature type="compositionally biased region" description="Polar residues" evidence="5">
    <location>
        <begin position="523"/>
        <end position="543"/>
    </location>
</feature>
<dbReference type="AlphaFoldDB" id="A0A1L8DH67"/>
<evidence type="ECO:0000256" key="3">
    <source>
        <dbReference type="ARBA" id="ARBA00023242"/>
    </source>
</evidence>
<dbReference type="GO" id="GO:0005634">
    <property type="term" value="C:nucleus"/>
    <property type="evidence" value="ECO:0007669"/>
    <property type="project" value="UniProtKB-SubCell"/>
</dbReference>
<evidence type="ECO:0000256" key="1">
    <source>
        <dbReference type="ARBA" id="ARBA00004123"/>
    </source>
</evidence>
<sequence length="767" mass="80074">MSDYSSVAPPQSQPNFSQSSAFAAALQRAKQIAAKIHPTSQQQQGTKRSLDDATDKMYLEPDTKKFSAGGEFGNAQGAPMTPAAMQAAAQAAAVAARLSVNPNATVNEEIKIPDKMVGLIIGRGGEQISRLQSESGCKIQMAPDSGGSPERICSLSGPRDAVNRARDLIQKIVAQHGNGAIEVVSHTTLPSLGSANSNYGPGGDRGSGSTGGGYPAYQEMMIPGSKVGLVIGKGGETIKMLQEKTGAKMIVIQDGPGQELEKPLRISGDPQKVEHAKQLVYELIQEKEAFQNRGGGFNHGGGSGTGHGAGGHGGGAGGGMMGGPGNNEQMEVFVPKVAVGVVIGKGGDMIKKIQGETGCKLQFIQGRGDSPGDRRCYIQGSKQQVDDAKRMIDDLIENVMRRENGEPRMNRNGGSGGGGGNFGEFGKPMREEVSFVVPASKCGIIIGRGGDTIKQINQQTGAHCEMDRKAQNNQNEKTFIIRGNPDQIEHARSIISEKIGLEINLIGGSGSGGAGGQNYPVMQGSSGSTGYPQQWGYTPQSWDQQQQQQQAQVQINPSTGQPDYSQQWIEYYRSMGLHREAEMIEQQQKAKQVVQSPQTLVQGPNAPNGAPVQAQAAMGAVPAQQIQQAAGGQPDYSAQWAEYYRSIGKIDEAEAIENQIKASKSSMPATPTSALPGYNLPSGGANPASQNVVPAAGGFAPTSTQYPQFFGGANPNQPTAYPQGYPAGAYAAYGAAAAAAASRGGNGPPAAGVTPSTPQPPSSESKK</sequence>
<evidence type="ECO:0000259" key="6">
    <source>
        <dbReference type="SMART" id="SM00322"/>
    </source>
</evidence>
<dbReference type="GO" id="GO:0006355">
    <property type="term" value="P:regulation of DNA-templated transcription"/>
    <property type="evidence" value="ECO:0007669"/>
    <property type="project" value="InterPro"/>
</dbReference>
<dbReference type="GO" id="GO:0003723">
    <property type="term" value="F:RNA binding"/>
    <property type="evidence" value="ECO:0007669"/>
    <property type="project" value="UniProtKB-UniRule"/>
</dbReference>
<dbReference type="InterPro" id="IPR015096">
    <property type="entry name" value="FUBP_C"/>
</dbReference>